<keyword evidence="2" id="KW-1185">Reference proteome</keyword>
<evidence type="ECO:0000313" key="2">
    <source>
        <dbReference type="Proteomes" id="UP001291309"/>
    </source>
</evidence>
<protein>
    <submittedName>
        <fullName evidence="1">Uncharacterized protein</fullName>
    </submittedName>
</protein>
<evidence type="ECO:0000313" key="1">
    <source>
        <dbReference type="EMBL" id="MDY7229392.1"/>
    </source>
</evidence>
<organism evidence="1 2">
    <name type="scientific">Hyalangium rubrum</name>
    <dbReference type="NCBI Taxonomy" id="3103134"/>
    <lineage>
        <taxon>Bacteria</taxon>
        <taxon>Pseudomonadati</taxon>
        <taxon>Myxococcota</taxon>
        <taxon>Myxococcia</taxon>
        <taxon>Myxococcales</taxon>
        <taxon>Cystobacterineae</taxon>
        <taxon>Archangiaceae</taxon>
        <taxon>Hyalangium</taxon>
    </lineage>
</organism>
<sequence>MSKKHRKQGEDGSDWQRIRDSLDAFQPERLAEELRRFLSSRIPRDATHIPENQRFALFQEVSALVSNTVGPWCQLSGSFLGNPVIGGYVSSYFFKGKAPLRGPGMELERNIQAIVQAIQKSQRWLRRLDEYFRSVTLPEDEQDLQLALTIAVHETLDIVIEETGCEDAWYGYAFDAVRWLMESLGLYMTDNMKRTFTKALGSYESWVSPSKEDTERASEALALEVVRKNFAQKYPK</sequence>
<comment type="caution">
    <text evidence="1">The sequence shown here is derived from an EMBL/GenBank/DDBJ whole genome shotgun (WGS) entry which is preliminary data.</text>
</comment>
<dbReference type="Proteomes" id="UP001291309">
    <property type="component" value="Unassembled WGS sequence"/>
</dbReference>
<gene>
    <name evidence="1" type="ORF">SYV04_23565</name>
</gene>
<dbReference type="RefSeq" id="WP_321548118.1">
    <property type="nucleotide sequence ID" value="NZ_JAXIVS010000008.1"/>
</dbReference>
<accession>A0ABU5H9E3</accession>
<reference evidence="1 2" key="1">
    <citation type="submission" date="2023-12" db="EMBL/GenBank/DDBJ databases">
        <title>the genome sequence of Hyalangium sp. s54d21.</title>
        <authorList>
            <person name="Zhang X."/>
        </authorList>
    </citation>
    <scope>NUCLEOTIDE SEQUENCE [LARGE SCALE GENOMIC DNA]</scope>
    <source>
        <strain evidence="2">s54d21</strain>
    </source>
</reference>
<proteinExistence type="predicted"/>
<dbReference type="EMBL" id="JAXIVS010000008">
    <property type="protein sequence ID" value="MDY7229392.1"/>
    <property type="molecule type" value="Genomic_DNA"/>
</dbReference>
<name>A0ABU5H9E3_9BACT</name>